<organism evidence="1 2">
    <name type="scientific">Escherichia phage vB_EcoM_JS09</name>
    <dbReference type="NCBI Taxonomy" id="1430444"/>
    <lineage>
        <taxon>Viruses</taxon>
        <taxon>Duplodnaviria</taxon>
        <taxon>Heunggongvirae</taxon>
        <taxon>Uroviricota</taxon>
        <taxon>Caudoviricetes</taxon>
        <taxon>Pantevenvirales</taxon>
        <taxon>Straboviridae</taxon>
        <taxon>Tevenvirinae</taxon>
        <taxon>Mosigvirus</taxon>
        <taxon>Mosigvirus JS09</taxon>
    </lineage>
</organism>
<name>A0A060BNU0_9CAUD</name>
<dbReference type="OrthoDB" id="17323at10239"/>
<dbReference type="EMBL" id="KF582788">
    <property type="protein sequence ID" value="AIA80209.1"/>
    <property type="molecule type" value="Genomic_DNA"/>
</dbReference>
<keyword evidence="2" id="KW-1185">Reference proteome</keyword>
<evidence type="ECO:0000313" key="1">
    <source>
        <dbReference type="EMBL" id="AIA80209.1"/>
    </source>
</evidence>
<evidence type="ECO:0008006" key="3">
    <source>
        <dbReference type="Google" id="ProtNLM"/>
    </source>
</evidence>
<sequence length="97" mass="11036">MKSMLRFNGQELVVEDAIPADDVFNEAVIDELNRVFPGAFHIAMEPLKNFRDPEHTDQIFVGVVTGHLETEVPMVVLVKYSKDDTPFRAPAFLSFRK</sequence>
<reference evidence="1" key="1">
    <citation type="submission" date="2015-07" db="EMBL/GenBank/DDBJ databases">
        <title>Isolation and characterization of a novel lytic T4-like coliphage vB_EcoM_JS09 infecting APEC.</title>
        <authorList>
            <person name="Zhou Y."/>
            <person name="Bao H.D."/>
            <person name="Zhang H."/>
            <person name="Wang R."/>
        </authorList>
    </citation>
    <scope>NUCLEOTIDE SEQUENCE</scope>
</reference>
<accession>A0A060BNU0</accession>
<protein>
    <recommendedName>
        <fullName evidence="3">Phage protein</fullName>
    </recommendedName>
</protein>
<dbReference type="InterPro" id="IPR035134">
    <property type="entry name" value="DUF5498"/>
</dbReference>
<dbReference type="GeneID" id="19524967"/>
<dbReference type="RefSeq" id="YP_009037572.1">
    <property type="nucleotide sequence ID" value="NC_024124.2"/>
</dbReference>
<proteinExistence type="predicted"/>
<gene>
    <name evidence="1" type="ORF">JS09_0249</name>
</gene>
<dbReference type="Proteomes" id="UP000019733">
    <property type="component" value="Segment"/>
</dbReference>
<evidence type="ECO:0000313" key="2">
    <source>
        <dbReference type="Proteomes" id="UP000019733"/>
    </source>
</evidence>
<dbReference type="Pfam" id="PF17602">
    <property type="entry name" value="DUF5498"/>
    <property type="match status" value="1"/>
</dbReference>
<dbReference type="KEGG" id="vg:19524967"/>